<keyword evidence="2" id="KW-1185">Reference proteome</keyword>
<gene>
    <name evidence="1" type="ORF">H8717_07915</name>
</gene>
<comment type="caution">
    <text evidence="1">The sequence shown here is derived from an EMBL/GenBank/DDBJ whole genome shotgun (WGS) entry which is preliminary data.</text>
</comment>
<reference evidence="1 2" key="1">
    <citation type="submission" date="2020-08" db="EMBL/GenBank/DDBJ databases">
        <title>Genome public.</title>
        <authorList>
            <person name="Liu C."/>
            <person name="Sun Q."/>
        </authorList>
    </citation>
    <scope>NUCLEOTIDE SEQUENCE [LARGE SCALE GENOMIC DNA]</scope>
    <source>
        <strain evidence="1 2">BX1</strain>
    </source>
</reference>
<dbReference type="EMBL" id="JACRTB010000010">
    <property type="protein sequence ID" value="MBC8576330.1"/>
    <property type="molecule type" value="Genomic_DNA"/>
</dbReference>
<proteinExistence type="predicted"/>
<protein>
    <submittedName>
        <fullName evidence="1">WYL domain-containing protein</fullName>
    </submittedName>
</protein>
<dbReference type="Proteomes" id="UP000658131">
    <property type="component" value="Unassembled WGS sequence"/>
</dbReference>
<evidence type="ECO:0000313" key="2">
    <source>
        <dbReference type="Proteomes" id="UP000658131"/>
    </source>
</evidence>
<organism evidence="1 2">
    <name type="scientific">Yanshouia hominis</name>
    <dbReference type="NCBI Taxonomy" id="2763673"/>
    <lineage>
        <taxon>Bacteria</taxon>
        <taxon>Bacillati</taxon>
        <taxon>Bacillota</taxon>
        <taxon>Clostridia</taxon>
        <taxon>Eubacteriales</taxon>
        <taxon>Oscillospiraceae</taxon>
        <taxon>Yanshouia</taxon>
    </lineage>
</organism>
<evidence type="ECO:0000313" key="1">
    <source>
        <dbReference type="EMBL" id="MBC8576330.1"/>
    </source>
</evidence>
<sequence>MLFSEVYGSYYNVIAAILSEAVSGELTEKRINDIIREKAFGESVLTIPVSLRNGSWPLLTRENTTPLKHIPSMPLTILQKRWLKALLQDPRIRLFSASESGLEDIEPLYGKDVFCFFDRYSDGDPYDDPQYIAHFKTILTAFHEKRKLRIRFIGHRGTLHSWECIPYKLEYSSKDDKFRVLTSSPRSMLTVNIARIKSCELLDFWTDEEYRPKTPVQKTLVLELKDERNALERVMLHFSHLEKETVRLGNGLYRLTLRYDREDETEMLIRVLSFGPVVQVVSPGSFIDKVKERLHKQFGLRA</sequence>
<dbReference type="RefSeq" id="WP_262399859.1">
    <property type="nucleotide sequence ID" value="NZ_JACRTB010000010.1"/>
</dbReference>
<accession>A0ABR7NIX7</accession>
<name>A0ABR7NIX7_9FIRM</name>